<name>A0ABR0EHZ1_ZASCE</name>
<evidence type="ECO:0008006" key="8">
    <source>
        <dbReference type="Google" id="ProtNLM"/>
    </source>
</evidence>
<proteinExistence type="predicted"/>
<evidence type="ECO:0000256" key="5">
    <source>
        <dbReference type="ARBA" id="ARBA00023242"/>
    </source>
</evidence>
<dbReference type="PANTHER" id="PTHR47338">
    <property type="entry name" value="ZN(II)2CYS6 TRANSCRIPTION FACTOR (EUROFUNG)-RELATED"/>
    <property type="match status" value="1"/>
</dbReference>
<sequence length="461" mass="51707">MTEWANQAGRLVLAQAHTFDEDNVVSYCILALFWFTQGSWRIAMLYKANAFALYQALGVKKNALPGESALQAELRRRRFWACFLLECHSMCELPAVRGITDPYTIPLPWPGSALNAGYSPDPPLYLKSSQDRLGSLYAHFIRGMHIWSSIASLMRDAGGNGLDIHQLEEDTTQWWNMARLSCTISDPWIDDSMDYVHKLLIRLVYHQSMLAINAWRVPLFSGSKHRSSFSTDAALQISAQEALHHAEEISGLAAHIMHFGSSDRILMALPSFPSYAAFCSCTIQLHFVHCKVPNLSEKFATNISKSLQVLRGMAKYWKSAKLMAAFIDVLNLLHAQTDTHLETEPKFLTDAAPLRVPPSSYDYPLPSSMLDFVPFFRPLNGDGVLPSDQEWPPDISIIRTRLKNKAQASQRTALLTPSVDEFYNSHGLQRNESDFKPLVTLDDVELMDLFSGLGSASGYLS</sequence>
<dbReference type="InterPro" id="IPR050815">
    <property type="entry name" value="TF_fung"/>
</dbReference>
<evidence type="ECO:0000313" key="6">
    <source>
        <dbReference type="EMBL" id="KAK4501127.1"/>
    </source>
</evidence>
<reference evidence="6 7" key="1">
    <citation type="journal article" date="2023" name="G3 (Bethesda)">
        <title>A chromosome-level genome assembly of Zasmidium syzygii isolated from banana leaves.</title>
        <authorList>
            <person name="van Westerhoven A.C."/>
            <person name="Mehrabi R."/>
            <person name="Talebi R."/>
            <person name="Steentjes M.B.F."/>
            <person name="Corcolon B."/>
            <person name="Chong P.A."/>
            <person name="Kema G.H.J."/>
            <person name="Seidl M.F."/>
        </authorList>
    </citation>
    <scope>NUCLEOTIDE SEQUENCE [LARGE SCALE GENOMIC DNA]</scope>
    <source>
        <strain evidence="6 7">P124</strain>
    </source>
</reference>
<keyword evidence="7" id="KW-1185">Reference proteome</keyword>
<dbReference type="PANTHER" id="PTHR47338:SF27">
    <property type="entry name" value="ZN(II)2CYS6 TRANSCRIPTION FACTOR (EUROFUNG)"/>
    <property type="match status" value="1"/>
</dbReference>
<comment type="caution">
    <text evidence="6">The sequence shown here is derived from an EMBL/GenBank/DDBJ whole genome shotgun (WGS) entry which is preliminary data.</text>
</comment>
<gene>
    <name evidence="6" type="ORF">PRZ48_006933</name>
</gene>
<evidence type="ECO:0000256" key="1">
    <source>
        <dbReference type="ARBA" id="ARBA00004123"/>
    </source>
</evidence>
<comment type="subcellular location">
    <subcellularLocation>
        <location evidence="1">Nucleus</location>
    </subcellularLocation>
</comment>
<evidence type="ECO:0000256" key="2">
    <source>
        <dbReference type="ARBA" id="ARBA00022723"/>
    </source>
</evidence>
<evidence type="ECO:0000313" key="7">
    <source>
        <dbReference type="Proteomes" id="UP001305779"/>
    </source>
</evidence>
<dbReference type="Proteomes" id="UP001305779">
    <property type="component" value="Unassembled WGS sequence"/>
</dbReference>
<keyword evidence="2" id="KW-0479">Metal-binding</keyword>
<organism evidence="6 7">
    <name type="scientific">Zasmidium cellare</name>
    <name type="common">Wine cellar mold</name>
    <name type="synonym">Racodium cellare</name>
    <dbReference type="NCBI Taxonomy" id="395010"/>
    <lineage>
        <taxon>Eukaryota</taxon>
        <taxon>Fungi</taxon>
        <taxon>Dikarya</taxon>
        <taxon>Ascomycota</taxon>
        <taxon>Pezizomycotina</taxon>
        <taxon>Dothideomycetes</taxon>
        <taxon>Dothideomycetidae</taxon>
        <taxon>Mycosphaerellales</taxon>
        <taxon>Mycosphaerellaceae</taxon>
        <taxon>Zasmidium</taxon>
    </lineage>
</organism>
<dbReference type="EMBL" id="JAXOVC010000005">
    <property type="protein sequence ID" value="KAK4501127.1"/>
    <property type="molecule type" value="Genomic_DNA"/>
</dbReference>
<keyword evidence="5" id="KW-0539">Nucleus</keyword>
<keyword evidence="4" id="KW-0804">Transcription</keyword>
<accession>A0ABR0EHZ1</accession>
<keyword evidence="3" id="KW-0805">Transcription regulation</keyword>
<evidence type="ECO:0000256" key="3">
    <source>
        <dbReference type="ARBA" id="ARBA00023015"/>
    </source>
</evidence>
<dbReference type="CDD" id="cd12148">
    <property type="entry name" value="fungal_TF_MHR"/>
    <property type="match status" value="1"/>
</dbReference>
<protein>
    <recommendedName>
        <fullName evidence="8">Transcription factor domain-containing protein</fullName>
    </recommendedName>
</protein>
<evidence type="ECO:0000256" key="4">
    <source>
        <dbReference type="ARBA" id="ARBA00023163"/>
    </source>
</evidence>